<keyword evidence="2" id="KW-1133">Transmembrane helix</keyword>
<feature type="region of interest" description="Disordered" evidence="1">
    <location>
        <begin position="45"/>
        <end position="84"/>
    </location>
</feature>
<sequence>MPARPSEARRVTVSRTAGALAALAGLLAALLVTALVTGVVALPSGGTPGTSDGGASSVEDAGTTGLPASTLDGSAEAAPAAPQDGEVTVELLDAVPAVARPGDSVALTARVTNGRDTALEGADVDLGVHWRPVSSRDDLAAWAEDDSTTVAAEQLSEPVDRIAPGKSTRVRLTLQVDILDLGSDAAWGPREMSLAVMADGTPLDVLHTFLLFAPDGATPDPVGVSVVAPVTGPPVDALDAEAYASDLAGLTADGGRLAALADAGTPSGASPGVSLAADPALVAAASASADTATAAWATRLTDGSAPDVAALPAFDPDLGALAHADLSAGETAAATGADAVLPGPWQTPEAWDITLAWPQGRPDVATMAAARAASVDHVLVSDGLSPRAGAAASARTAVATPSGKVSALVADEQLSDVVAGITTDADATPTETAQRLLADTALLAMQQGAAGDEGQAGVHVLAALPRGWTPDVAALHQVLEALDAADWSDVVPLAETIDTPATDTPRADLPDNDVDDAELAPSAVRALADAHRSVTSFATVAADPVELAGSVQRSLALPLAVAYRDDPEARDTAVSSAVARADDLRQGITVADRDTVTLISDSGDLPVLVRNDLDVDATVTVVLRPDDPRLKVETRPTVVIPAGQSSNVPVQVRAIGSGNVEIEVEVLAPSGASVAEPADFAVRVRAGWETVGTAVVAAAIGVLFVAGIWRTVRRGRSPRRTTGEVVGPVVEPPTPPAGIPTAATPGADTPPVPEPAAPAESPAPTAPTAPPENDRA</sequence>
<feature type="region of interest" description="Disordered" evidence="1">
    <location>
        <begin position="717"/>
        <end position="776"/>
    </location>
</feature>
<accession>A0ABP4VFY2</accession>
<evidence type="ECO:0000313" key="4">
    <source>
        <dbReference type="Proteomes" id="UP001501138"/>
    </source>
</evidence>
<dbReference type="InterPro" id="IPR046112">
    <property type="entry name" value="DUF6049"/>
</dbReference>
<evidence type="ECO:0000313" key="3">
    <source>
        <dbReference type="EMBL" id="GAA1723173.1"/>
    </source>
</evidence>
<evidence type="ECO:0000256" key="1">
    <source>
        <dbReference type="SAM" id="MobiDB-lite"/>
    </source>
</evidence>
<feature type="transmembrane region" description="Helical" evidence="2">
    <location>
        <begin position="691"/>
        <end position="712"/>
    </location>
</feature>
<keyword evidence="2" id="KW-0472">Membrane</keyword>
<keyword evidence="4" id="KW-1185">Reference proteome</keyword>
<dbReference type="EMBL" id="BAAAPM010000003">
    <property type="protein sequence ID" value="GAA1723173.1"/>
    <property type="molecule type" value="Genomic_DNA"/>
</dbReference>
<gene>
    <name evidence="3" type="ORF">GCM10009809_18770</name>
</gene>
<proteinExistence type="predicted"/>
<dbReference type="Proteomes" id="UP001501138">
    <property type="component" value="Unassembled WGS sequence"/>
</dbReference>
<reference evidence="4" key="1">
    <citation type="journal article" date="2019" name="Int. J. Syst. Evol. Microbiol.">
        <title>The Global Catalogue of Microorganisms (GCM) 10K type strain sequencing project: providing services to taxonomists for standard genome sequencing and annotation.</title>
        <authorList>
            <consortium name="The Broad Institute Genomics Platform"/>
            <consortium name="The Broad Institute Genome Sequencing Center for Infectious Disease"/>
            <person name="Wu L."/>
            <person name="Ma J."/>
        </authorList>
    </citation>
    <scope>NUCLEOTIDE SEQUENCE [LARGE SCALE GENOMIC DNA]</scope>
    <source>
        <strain evidence="4">JCM 15589</strain>
    </source>
</reference>
<name>A0ABP4VFY2_9MICO</name>
<organism evidence="3 4">
    <name type="scientific">Isoptericola hypogeus</name>
    <dbReference type="NCBI Taxonomy" id="300179"/>
    <lineage>
        <taxon>Bacteria</taxon>
        <taxon>Bacillati</taxon>
        <taxon>Actinomycetota</taxon>
        <taxon>Actinomycetes</taxon>
        <taxon>Micrococcales</taxon>
        <taxon>Promicromonosporaceae</taxon>
        <taxon>Isoptericola</taxon>
    </lineage>
</organism>
<keyword evidence="2" id="KW-0812">Transmembrane</keyword>
<protein>
    <submittedName>
        <fullName evidence="3">Uncharacterized protein</fullName>
    </submittedName>
</protein>
<evidence type="ECO:0000256" key="2">
    <source>
        <dbReference type="SAM" id="Phobius"/>
    </source>
</evidence>
<comment type="caution">
    <text evidence="3">The sequence shown here is derived from an EMBL/GenBank/DDBJ whole genome shotgun (WGS) entry which is preliminary data.</text>
</comment>
<dbReference type="Pfam" id="PF19516">
    <property type="entry name" value="DUF6049"/>
    <property type="match status" value="1"/>
</dbReference>